<accession>A0A5M8PPS9</accession>
<evidence type="ECO:0008006" key="3">
    <source>
        <dbReference type="Google" id="ProtNLM"/>
    </source>
</evidence>
<dbReference type="GO" id="GO:0016233">
    <property type="term" value="P:telomere capping"/>
    <property type="evidence" value="ECO:0007669"/>
    <property type="project" value="InterPro"/>
</dbReference>
<name>A0A5M8PPS9_9LECA</name>
<protein>
    <recommendedName>
        <fullName evidence="3">CST complex subunit Ten1</fullName>
    </recommendedName>
</protein>
<dbReference type="OrthoDB" id="5275361at2759"/>
<dbReference type="Pfam" id="PF12658">
    <property type="entry name" value="Ten1"/>
    <property type="match status" value="1"/>
</dbReference>
<dbReference type="EMBL" id="VXIT01000007">
    <property type="protein sequence ID" value="KAA6411576.1"/>
    <property type="molecule type" value="Genomic_DNA"/>
</dbReference>
<evidence type="ECO:0000313" key="1">
    <source>
        <dbReference type="EMBL" id="KAA6411576.1"/>
    </source>
</evidence>
<organism evidence="1 2">
    <name type="scientific">Lasallia pustulata</name>
    <dbReference type="NCBI Taxonomy" id="136370"/>
    <lineage>
        <taxon>Eukaryota</taxon>
        <taxon>Fungi</taxon>
        <taxon>Dikarya</taxon>
        <taxon>Ascomycota</taxon>
        <taxon>Pezizomycotina</taxon>
        <taxon>Lecanoromycetes</taxon>
        <taxon>OSLEUM clade</taxon>
        <taxon>Umbilicariomycetidae</taxon>
        <taxon>Umbilicariales</taxon>
        <taxon>Umbilicariaceae</taxon>
        <taxon>Lasallia</taxon>
    </lineage>
</organism>
<dbReference type="InterPro" id="IPR024222">
    <property type="entry name" value="Ten1_fungal"/>
</dbReference>
<dbReference type="AlphaFoldDB" id="A0A5M8PPS9"/>
<comment type="caution">
    <text evidence="1">The sequence shown here is derived from an EMBL/GenBank/DDBJ whole genome shotgun (WGS) entry which is preliminary data.</text>
</comment>
<reference evidence="1 2" key="1">
    <citation type="submission" date="2019-09" db="EMBL/GenBank/DDBJ databases">
        <title>The hologenome of the rock-dwelling lichen Lasallia pustulata.</title>
        <authorList>
            <person name="Greshake Tzovaras B."/>
            <person name="Segers F."/>
            <person name="Bicker A."/>
            <person name="Dal Grande F."/>
            <person name="Otte J."/>
            <person name="Hankeln T."/>
            <person name="Schmitt I."/>
            <person name="Ebersberger I."/>
        </authorList>
    </citation>
    <scope>NUCLEOTIDE SEQUENCE [LARGE SCALE GENOMIC DNA]</scope>
    <source>
        <strain evidence="1">A1-1</strain>
    </source>
</reference>
<dbReference type="Proteomes" id="UP000324767">
    <property type="component" value="Unassembled WGS sequence"/>
</dbReference>
<evidence type="ECO:0000313" key="2">
    <source>
        <dbReference type="Proteomes" id="UP000324767"/>
    </source>
</evidence>
<dbReference type="GO" id="GO:1990879">
    <property type="term" value="C:CST complex"/>
    <property type="evidence" value="ECO:0007669"/>
    <property type="project" value="InterPro"/>
</dbReference>
<dbReference type="InterPro" id="IPR012340">
    <property type="entry name" value="NA-bd_OB-fold"/>
</dbReference>
<dbReference type="Gene3D" id="2.40.50.140">
    <property type="entry name" value="Nucleic acid-binding proteins"/>
    <property type="match status" value="1"/>
</dbReference>
<gene>
    <name evidence="1" type="ORF">FRX48_04856</name>
</gene>
<sequence length="150" mass="16606">MNGGPLPTRLIFLSELEYQPPGSKVRFLGCVTKYSTATGCVSLQHTHPKSLVPPVTALVDVNLLLSTLKTTDTQLGEWVNVIGYLELSNEASTSRQQQRGVEGAHKRRVYGVQAIMLWSAGALRIAEYERVLEERKRLEVQGIETKEVVG</sequence>
<proteinExistence type="predicted"/>
<dbReference type="GO" id="GO:0043047">
    <property type="term" value="F:single-stranded telomeric DNA binding"/>
    <property type="evidence" value="ECO:0007669"/>
    <property type="project" value="InterPro"/>
</dbReference>